<feature type="compositionally biased region" description="Low complexity" evidence="1">
    <location>
        <begin position="15"/>
        <end position="37"/>
    </location>
</feature>
<dbReference type="SUPFAM" id="SSF53850">
    <property type="entry name" value="Periplasmic binding protein-like II"/>
    <property type="match status" value="1"/>
</dbReference>
<dbReference type="GO" id="GO:0022857">
    <property type="term" value="F:transmembrane transporter activity"/>
    <property type="evidence" value="ECO:0007669"/>
    <property type="project" value="InterPro"/>
</dbReference>
<protein>
    <submittedName>
        <fullName evidence="3">Glycine/betaine ABC transporter substrate-binding protein</fullName>
    </submittedName>
</protein>
<organism evidence="3 4">
    <name type="scientific">Candidatus Lachnoclostridium stercoravium</name>
    <dbReference type="NCBI Taxonomy" id="2838633"/>
    <lineage>
        <taxon>Bacteria</taxon>
        <taxon>Bacillati</taxon>
        <taxon>Bacillota</taxon>
        <taxon>Clostridia</taxon>
        <taxon>Lachnospirales</taxon>
        <taxon>Lachnospiraceae</taxon>
    </lineage>
</organism>
<evidence type="ECO:0000313" key="4">
    <source>
        <dbReference type="Proteomes" id="UP000823900"/>
    </source>
</evidence>
<accession>A0A9D2HGA4</accession>
<evidence type="ECO:0000259" key="2">
    <source>
        <dbReference type="Pfam" id="PF04069"/>
    </source>
</evidence>
<reference evidence="3" key="2">
    <citation type="submission" date="2021-04" db="EMBL/GenBank/DDBJ databases">
        <authorList>
            <person name="Gilroy R."/>
        </authorList>
    </citation>
    <scope>NUCLEOTIDE SEQUENCE</scope>
    <source>
        <strain evidence="3">CHK178-16964</strain>
    </source>
</reference>
<dbReference type="Proteomes" id="UP000823900">
    <property type="component" value="Unassembled WGS sequence"/>
</dbReference>
<dbReference type="GO" id="GO:0043190">
    <property type="term" value="C:ATP-binding cassette (ABC) transporter complex"/>
    <property type="evidence" value="ECO:0007669"/>
    <property type="project" value="InterPro"/>
</dbReference>
<comment type="caution">
    <text evidence="3">The sequence shown here is derived from an EMBL/GenBank/DDBJ whole genome shotgun (WGS) entry which is preliminary data.</text>
</comment>
<dbReference type="AlphaFoldDB" id="A0A9D2HGA4"/>
<feature type="region of interest" description="Disordered" evidence="1">
    <location>
        <begin position="1"/>
        <end position="57"/>
    </location>
</feature>
<proteinExistence type="predicted"/>
<gene>
    <name evidence="3" type="ORF">IAA07_00010</name>
</gene>
<evidence type="ECO:0000313" key="3">
    <source>
        <dbReference type="EMBL" id="HJA69949.1"/>
    </source>
</evidence>
<sequence>MALALGTAGCGENLESSGNAGSAGSAQDAGGAAAQEAEGAEEAGGADGTGSGEAIPDEPVKIATKPMTEQFILGEMLKQLIEEKTGYQVELTKGIGGGTSNIQPAMEKGEFDLYPEYTSSGWILVLGHEAGEVSDEEMFSKLQQEYEEKFGMTWIGLYGQNNTYAIVVRSDTAEEYGLETCSDLAEVSGELTFGGNPDYIERADGLPGVSEAYGFAFKDIRDIDIGLKYAALRSGDIDVTNGYTTDAQISQDDVKVLEDDKNYQVNYYCSTVVREDALEKFPKLEETLELMDGILTDKTMAELNYQVEEEGRDEAEVAEEFLVSAGLIEG</sequence>
<feature type="domain" description="ABC-type glycine betaine transport system substrate-binding" evidence="2">
    <location>
        <begin position="59"/>
        <end position="322"/>
    </location>
</feature>
<dbReference type="Gene3D" id="3.40.190.10">
    <property type="entry name" value="Periplasmic binding protein-like II"/>
    <property type="match status" value="1"/>
</dbReference>
<dbReference type="Pfam" id="PF04069">
    <property type="entry name" value="OpuAC"/>
    <property type="match status" value="1"/>
</dbReference>
<reference evidence="3" key="1">
    <citation type="journal article" date="2021" name="PeerJ">
        <title>Extensive microbial diversity within the chicken gut microbiome revealed by metagenomics and culture.</title>
        <authorList>
            <person name="Gilroy R."/>
            <person name="Ravi A."/>
            <person name="Getino M."/>
            <person name="Pursley I."/>
            <person name="Horton D.L."/>
            <person name="Alikhan N.F."/>
            <person name="Baker D."/>
            <person name="Gharbi K."/>
            <person name="Hall N."/>
            <person name="Watson M."/>
            <person name="Adriaenssens E.M."/>
            <person name="Foster-Nyarko E."/>
            <person name="Jarju S."/>
            <person name="Secka A."/>
            <person name="Antonio M."/>
            <person name="Oren A."/>
            <person name="Chaudhuri R.R."/>
            <person name="La Ragione R."/>
            <person name="Hildebrand F."/>
            <person name="Pallen M.J."/>
        </authorList>
    </citation>
    <scope>NUCLEOTIDE SEQUENCE</scope>
    <source>
        <strain evidence="3">CHK178-16964</strain>
    </source>
</reference>
<name>A0A9D2HGA4_9FIRM</name>
<dbReference type="EMBL" id="DWZA01000001">
    <property type="protein sequence ID" value="HJA69949.1"/>
    <property type="molecule type" value="Genomic_DNA"/>
</dbReference>
<dbReference type="Gene3D" id="3.40.190.120">
    <property type="entry name" value="Osmoprotection protein (prox), domain 2"/>
    <property type="match status" value="1"/>
</dbReference>
<evidence type="ECO:0000256" key="1">
    <source>
        <dbReference type="SAM" id="MobiDB-lite"/>
    </source>
</evidence>
<dbReference type="InterPro" id="IPR007210">
    <property type="entry name" value="ABC_Gly_betaine_transp_sub-bd"/>
</dbReference>